<keyword evidence="2" id="KW-0808">Transferase</keyword>
<dbReference type="InterPro" id="IPR000719">
    <property type="entry name" value="Prot_kinase_dom"/>
</dbReference>
<keyword evidence="3" id="KW-1185">Reference proteome</keyword>
<dbReference type="Pfam" id="PF00069">
    <property type="entry name" value="Pkinase"/>
    <property type="match status" value="1"/>
</dbReference>
<proteinExistence type="predicted"/>
<dbReference type="AlphaFoldDB" id="A0A194WE83"/>
<gene>
    <name evidence="2" type="ORF">VM1G_10122</name>
</gene>
<dbReference type="PROSITE" id="PS50011">
    <property type="entry name" value="PROTEIN_KINASE_DOM"/>
    <property type="match status" value="1"/>
</dbReference>
<dbReference type="InterPro" id="IPR011009">
    <property type="entry name" value="Kinase-like_dom_sf"/>
</dbReference>
<dbReference type="GO" id="GO:0005737">
    <property type="term" value="C:cytoplasm"/>
    <property type="evidence" value="ECO:0007669"/>
    <property type="project" value="TreeGrafter"/>
</dbReference>
<sequence>METGHRLLQEGRLGSGEMDSAETLIAETHHSIIARRQWQGAKAVIKRCRHQADPRTASRFLNELEALKLIGVHENITQLLDANTSHITLTLRFEPGQSLDRHVDADMKSTLPPSDCAILWTQMSGVLAHLHDTCSLIHDDVKPENIIWDPVSRNSVLIDFGAALNLKVLPEEFFNPSGTPPYAPPEYLRRRKGREGDVWALGVAMLFALGRLPLPNGDWILPEVFEKEDVRREMVEWLDEVEGCRTALVGGGDILLAEMLEPDFVNRIGSGELVRRLGLRGVV</sequence>
<dbReference type="PANTHER" id="PTHR44167:SF18">
    <property type="entry name" value="PROTEIN KINASE DOMAIN-CONTAINING PROTEIN"/>
    <property type="match status" value="1"/>
</dbReference>
<dbReference type="GO" id="GO:0005524">
    <property type="term" value="F:ATP binding"/>
    <property type="evidence" value="ECO:0007669"/>
    <property type="project" value="InterPro"/>
</dbReference>
<organism evidence="2 3">
    <name type="scientific">Cytospora mali</name>
    <name type="common">Apple Valsa canker fungus</name>
    <name type="synonym">Valsa mali</name>
    <dbReference type="NCBI Taxonomy" id="578113"/>
    <lineage>
        <taxon>Eukaryota</taxon>
        <taxon>Fungi</taxon>
        <taxon>Dikarya</taxon>
        <taxon>Ascomycota</taxon>
        <taxon>Pezizomycotina</taxon>
        <taxon>Sordariomycetes</taxon>
        <taxon>Sordariomycetidae</taxon>
        <taxon>Diaporthales</taxon>
        <taxon>Cytosporaceae</taxon>
        <taxon>Cytospora</taxon>
    </lineage>
</organism>
<feature type="domain" description="Protein kinase" evidence="1">
    <location>
        <begin position="7"/>
        <end position="279"/>
    </location>
</feature>
<evidence type="ECO:0000313" key="3">
    <source>
        <dbReference type="Proteomes" id="UP000078559"/>
    </source>
</evidence>
<name>A0A194WE83_CYTMA</name>
<dbReference type="GO" id="GO:0004674">
    <property type="term" value="F:protein serine/threonine kinase activity"/>
    <property type="evidence" value="ECO:0007669"/>
    <property type="project" value="TreeGrafter"/>
</dbReference>
<evidence type="ECO:0000313" key="2">
    <source>
        <dbReference type="EMBL" id="KUI74498.1"/>
    </source>
</evidence>
<dbReference type="GO" id="GO:0005634">
    <property type="term" value="C:nucleus"/>
    <property type="evidence" value="ECO:0007669"/>
    <property type="project" value="TreeGrafter"/>
</dbReference>
<dbReference type="SMR" id="A0A194WE83"/>
<dbReference type="Gene3D" id="1.10.510.10">
    <property type="entry name" value="Transferase(Phosphotransferase) domain 1"/>
    <property type="match status" value="1"/>
</dbReference>
<reference evidence="2" key="1">
    <citation type="submission" date="2014-12" db="EMBL/GenBank/DDBJ databases">
        <title>Genome Sequence of Valsa Canker Pathogens Uncovers a Specific Adaption of Colonization on Woody Bark.</title>
        <authorList>
            <person name="Yin Z."/>
            <person name="Liu H."/>
            <person name="Gao X."/>
            <person name="Li Z."/>
            <person name="Song N."/>
            <person name="Ke X."/>
            <person name="Dai Q."/>
            <person name="Wu Y."/>
            <person name="Sun Y."/>
            <person name="Xu J.-R."/>
            <person name="Kang Z.K."/>
            <person name="Wang L."/>
            <person name="Huang L."/>
        </authorList>
    </citation>
    <scope>NUCLEOTIDE SEQUENCE [LARGE SCALE GENOMIC DNA]</scope>
    <source>
        <strain evidence="2">03-8</strain>
    </source>
</reference>
<dbReference type="GO" id="GO:0044773">
    <property type="term" value="P:mitotic DNA damage checkpoint signaling"/>
    <property type="evidence" value="ECO:0007669"/>
    <property type="project" value="TreeGrafter"/>
</dbReference>
<protein>
    <submittedName>
        <fullName evidence="2">Calcium-dependent protein kinase 16</fullName>
    </submittedName>
</protein>
<dbReference type="EMBL" id="CM003110">
    <property type="protein sequence ID" value="KUI74498.1"/>
    <property type="molecule type" value="Genomic_DNA"/>
</dbReference>
<dbReference type="Proteomes" id="UP000078559">
    <property type="component" value="Chromosome 13"/>
</dbReference>
<keyword evidence="2" id="KW-0418">Kinase</keyword>
<dbReference type="SUPFAM" id="SSF56112">
    <property type="entry name" value="Protein kinase-like (PK-like)"/>
    <property type="match status" value="1"/>
</dbReference>
<dbReference type="OrthoDB" id="1668230at2759"/>
<accession>A0A194WE83</accession>
<dbReference type="SMART" id="SM00220">
    <property type="entry name" value="S_TKc"/>
    <property type="match status" value="1"/>
</dbReference>
<evidence type="ECO:0000259" key="1">
    <source>
        <dbReference type="PROSITE" id="PS50011"/>
    </source>
</evidence>
<dbReference type="PANTHER" id="PTHR44167">
    <property type="entry name" value="OVARIAN-SPECIFIC SERINE/THREONINE-PROTEIN KINASE LOK-RELATED"/>
    <property type="match status" value="1"/>
</dbReference>